<dbReference type="PANTHER" id="PTHR28532:SF1">
    <property type="entry name" value="ORAL CANCER OVEREXPRESSED 1"/>
    <property type="match status" value="1"/>
</dbReference>
<evidence type="ECO:0000256" key="1">
    <source>
        <dbReference type="ARBA" id="ARBA00038090"/>
    </source>
</evidence>
<evidence type="ECO:0000259" key="3">
    <source>
        <dbReference type="Pfam" id="PF09811"/>
    </source>
</evidence>
<organism evidence="4 5">
    <name type="scientific">Canis lupus familiaris</name>
    <name type="common">Dog</name>
    <name type="synonym">Canis familiaris</name>
    <dbReference type="NCBI Taxonomy" id="9615"/>
    <lineage>
        <taxon>Eukaryota</taxon>
        <taxon>Metazoa</taxon>
        <taxon>Chordata</taxon>
        <taxon>Craniata</taxon>
        <taxon>Vertebrata</taxon>
        <taxon>Euteleostomi</taxon>
        <taxon>Mammalia</taxon>
        <taxon>Eutheria</taxon>
        <taxon>Laurasiatheria</taxon>
        <taxon>Carnivora</taxon>
        <taxon>Caniformia</taxon>
        <taxon>Canidae</taxon>
        <taxon>Canis</taxon>
    </lineage>
</organism>
<dbReference type="AlphaFoldDB" id="A0A8C0QHD4"/>
<evidence type="ECO:0000313" key="4">
    <source>
        <dbReference type="Ensembl" id="ENSCAFP00040011460.1"/>
    </source>
</evidence>
<dbReference type="InterPro" id="IPR052436">
    <property type="entry name" value="LTO1_adapter"/>
</dbReference>
<dbReference type="PANTHER" id="PTHR28532">
    <property type="entry name" value="GEO13458P1"/>
    <property type="match status" value="1"/>
</dbReference>
<reference evidence="4" key="2">
    <citation type="submission" date="2025-08" db="UniProtKB">
        <authorList>
            <consortium name="Ensembl"/>
        </authorList>
    </citation>
    <scope>IDENTIFICATION</scope>
</reference>
<feature type="region of interest" description="Disordered" evidence="2">
    <location>
        <begin position="26"/>
        <end position="122"/>
    </location>
</feature>
<evidence type="ECO:0000313" key="5">
    <source>
        <dbReference type="Proteomes" id="UP000694542"/>
    </source>
</evidence>
<sequence>MHEFAFSRSKIHWSCLRDFLHGSRAEAAPGRPPARPTWNSEPLFGGGEQRLAGTSPAPPPTPPSSRRACVPAGAAPAGPSREPSLPGLPRAAAPGSGLAAAGAVRERGAREGGGGGGARGPGAAMAGSQDMFDAIVMADERFHGEGYQEGYEEGNSLGIIEGRQYGTLHGAKIGSEIGCYQGFAFAWRCLLHTCTTEKDSKKMKALESLIEMIQKFPYDDPTYDKLHEDLDKIRGKFKQLCSLLNVQPDFKISAEGSGDWEVACIALCSPFCGSLASDGTPIDARPKATPPLLGASARGLSHLFRGVRRPLGHASGHCLGPMPLESPRCWAKGGIEADTHNPPDLLGLGWLRPQGPWFLHVHLPQS</sequence>
<proteinExistence type="inferred from homology"/>
<feature type="domain" description="Essential protein Yae1 N-terminal" evidence="3">
    <location>
        <begin position="146"/>
        <end position="184"/>
    </location>
</feature>
<comment type="similarity">
    <text evidence="1">Belongs to the LTO1 family.</text>
</comment>
<feature type="compositionally biased region" description="Low complexity" evidence="2">
    <location>
        <begin position="64"/>
        <end position="103"/>
    </location>
</feature>
<dbReference type="Pfam" id="PF09811">
    <property type="entry name" value="Yae1_N"/>
    <property type="match status" value="1"/>
</dbReference>
<dbReference type="Ensembl" id="ENSCAFT00040013235.1">
    <property type="protein sequence ID" value="ENSCAFP00040011460.1"/>
    <property type="gene ID" value="ENSCAFG00040007142.1"/>
</dbReference>
<feature type="compositionally biased region" description="Gly residues" evidence="2">
    <location>
        <begin position="111"/>
        <end position="120"/>
    </location>
</feature>
<name>A0A8C0QHD4_CANLF</name>
<dbReference type="Proteomes" id="UP000694542">
    <property type="component" value="Chromosome 18"/>
</dbReference>
<reference evidence="4" key="1">
    <citation type="submission" date="2018-10" db="EMBL/GenBank/DDBJ databases">
        <title>De novo assembly of a Great Dane genome.</title>
        <authorList>
            <person name="Kidd J.M."/>
            <person name="Pendleton A.L."/>
            <person name="Shen F."/>
            <person name="Emery S."/>
        </authorList>
    </citation>
    <scope>NUCLEOTIDE SEQUENCE [LARGE SCALE GENOMIC DNA]</scope>
    <source>
        <strain evidence="4">Great Dane</strain>
    </source>
</reference>
<protein>
    <recommendedName>
        <fullName evidence="3">Essential protein Yae1 N-terminal domain-containing protein</fullName>
    </recommendedName>
</protein>
<dbReference type="InterPro" id="IPR019191">
    <property type="entry name" value="Essential_protein_Yae1_N"/>
</dbReference>
<accession>A0A8C0QHD4</accession>
<evidence type="ECO:0000256" key="2">
    <source>
        <dbReference type="SAM" id="MobiDB-lite"/>
    </source>
</evidence>